<dbReference type="EMBL" id="JBDKXB010000041">
    <property type="protein sequence ID" value="MEY6434096.1"/>
    <property type="molecule type" value="Genomic_DNA"/>
</dbReference>
<protein>
    <recommendedName>
        <fullName evidence="2">Type II secretion system protein H</fullName>
    </recommendedName>
    <alternativeName>
        <fullName evidence="10">General secretion pathway protein H</fullName>
    </alternativeName>
</protein>
<comment type="caution">
    <text evidence="13">The sequence shown here is derived from an EMBL/GenBank/DDBJ whole genome shotgun (WGS) entry which is preliminary data.</text>
</comment>
<evidence type="ECO:0000259" key="12">
    <source>
        <dbReference type="Pfam" id="PF12019"/>
    </source>
</evidence>
<evidence type="ECO:0000313" key="14">
    <source>
        <dbReference type="Proteomes" id="UP001564408"/>
    </source>
</evidence>
<evidence type="ECO:0000256" key="6">
    <source>
        <dbReference type="ARBA" id="ARBA00022692"/>
    </source>
</evidence>
<dbReference type="Gene3D" id="3.55.40.10">
    <property type="entry name" value="minor pseudopilin epsh domain"/>
    <property type="match status" value="1"/>
</dbReference>
<dbReference type="PROSITE" id="PS00409">
    <property type="entry name" value="PROKAR_NTER_METHYL"/>
    <property type="match status" value="1"/>
</dbReference>
<keyword evidence="14" id="KW-1185">Reference proteome</keyword>
<dbReference type="InterPro" id="IPR012902">
    <property type="entry name" value="N_methyl_site"/>
</dbReference>
<evidence type="ECO:0000256" key="3">
    <source>
        <dbReference type="ARBA" id="ARBA00022475"/>
    </source>
</evidence>
<evidence type="ECO:0000256" key="7">
    <source>
        <dbReference type="ARBA" id="ARBA00022989"/>
    </source>
</evidence>
<accession>A0ABV4BHX0</accession>
<keyword evidence="6 11" id="KW-0812">Transmembrane</keyword>
<organism evidence="13 14">
    <name type="scientific">Thioalkalicoccus limnaeus</name>
    <dbReference type="NCBI Taxonomy" id="120681"/>
    <lineage>
        <taxon>Bacteria</taxon>
        <taxon>Pseudomonadati</taxon>
        <taxon>Pseudomonadota</taxon>
        <taxon>Gammaproteobacteria</taxon>
        <taxon>Chromatiales</taxon>
        <taxon>Chromatiaceae</taxon>
        <taxon>Thioalkalicoccus</taxon>
    </lineage>
</organism>
<evidence type="ECO:0000256" key="9">
    <source>
        <dbReference type="ARBA" id="ARBA00025772"/>
    </source>
</evidence>
<dbReference type="InterPro" id="IPR045584">
    <property type="entry name" value="Pilin-like"/>
</dbReference>
<evidence type="ECO:0000313" key="13">
    <source>
        <dbReference type="EMBL" id="MEY6434096.1"/>
    </source>
</evidence>
<keyword evidence="5" id="KW-0997">Cell inner membrane</keyword>
<keyword evidence="3" id="KW-1003">Cell membrane</keyword>
<keyword evidence="7 11" id="KW-1133">Transmembrane helix</keyword>
<dbReference type="NCBIfam" id="TIGR02532">
    <property type="entry name" value="IV_pilin_GFxxxE"/>
    <property type="match status" value="1"/>
</dbReference>
<dbReference type="Proteomes" id="UP001564408">
    <property type="component" value="Unassembled WGS sequence"/>
</dbReference>
<evidence type="ECO:0000256" key="8">
    <source>
        <dbReference type="ARBA" id="ARBA00023136"/>
    </source>
</evidence>
<evidence type="ECO:0000256" key="1">
    <source>
        <dbReference type="ARBA" id="ARBA00004377"/>
    </source>
</evidence>
<keyword evidence="8 11" id="KW-0472">Membrane</keyword>
<comment type="similarity">
    <text evidence="9">Belongs to the GSP H family.</text>
</comment>
<proteinExistence type="inferred from homology"/>
<comment type="subcellular location">
    <subcellularLocation>
        <location evidence="1">Cell inner membrane</location>
        <topology evidence="1">Single-pass membrane protein</topology>
    </subcellularLocation>
</comment>
<gene>
    <name evidence="13" type="ORF">ABC977_16960</name>
</gene>
<evidence type="ECO:0000256" key="5">
    <source>
        <dbReference type="ARBA" id="ARBA00022519"/>
    </source>
</evidence>
<evidence type="ECO:0000256" key="11">
    <source>
        <dbReference type="SAM" id="Phobius"/>
    </source>
</evidence>
<feature type="domain" description="General secretion pathway GspH" evidence="12">
    <location>
        <begin position="69"/>
        <end position="178"/>
    </location>
</feature>
<sequence length="191" mass="20189">MSIVTATRDPAGAAGRARRLMTGSFRTRYRVRGFTLLELMITVALVAILTTLGVPSFREAMQNNRAATQTNDLLAALSLARSEAVRRGAIVSVCPSTDQATCADATDWSTGWILFVDGTNPLEVVRVWPALAGIESFTGPKLVSFRGSGEAVASGSFSHKIKNCSGNQARTITVSPTGHARAEKTACTNGS</sequence>
<feature type="transmembrane region" description="Helical" evidence="11">
    <location>
        <begin position="34"/>
        <end position="54"/>
    </location>
</feature>
<evidence type="ECO:0000256" key="2">
    <source>
        <dbReference type="ARBA" id="ARBA00021549"/>
    </source>
</evidence>
<dbReference type="RefSeq" id="WP_369668477.1">
    <property type="nucleotide sequence ID" value="NZ_JBDKXB010000041.1"/>
</dbReference>
<evidence type="ECO:0000256" key="4">
    <source>
        <dbReference type="ARBA" id="ARBA00022481"/>
    </source>
</evidence>
<dbReference type="Pfam" id="PF07963">
    <property type="entry name" value="N_methyl"/>
    <property type="match status" value="1"/>
</dbReference>
<keyword evidence="4" id="KW-0488">Methylation</keyword>
<evidence type="ECO:0000256" key="10">
    <source>
        <dbReference type="ARBA" id="ARBA00030775"/>
    </source>
</evidence>
<name>A0ABV4BHX0_9GAMM</name>
<reference evidence="13 14" key="1">
    <citation type="submission" date="2024-05" db="EMBL/GenBank/DDBJ databases">
        <title>Genome Sequence and Characterization of the New Strain Purple Sulfur Bacterium of Genus Thioalkalicoccus.</title>
        <authorList>
            <person name="Bryantseva I.A."/>
            <person name="Kyndt J.A."/>
            <person name="Imhoff J.F."/>
        </authorList>
    </citation>
    <scope>NUCLEOTIDE SEQUENCE [LARGE SCALE GENOMIC DNA]</scope>
    <source>
        <strain evidence="13 14">Um2</strain>
    </source>
</reference>
<dbReference type="InterPro" id="IPR022346">
    <property type="entry name" value="T2SS_GspH"/>
</dbReference>
<dbReference type="Pfam" id="PF12019">
    <property type="entry name" value="GspH"/>
    <property type="match status" value="1"/>
</dbReference>
<dbReference type="SUPFAM" id="SSF54523">
    <property type="entry name" value="Pili subunits"/>
    <property type="match status" value="1"/>
</dbReference>